<evidence type="ECO:0000313" key="3">
    <source>
        <dbReference type="EMBL" id="KAF1844829.1"/>
    </source>
</evidence>
<proteinExistence type="predicted"/>
<keyword evidence="2" id="KW-0812">Transmembrane</keyword>
<evidence type="ECO:0000313" key="4">
    <source>
        <dbReference type="Proteomes" id="UP000800039"/>
    </source>
</evidence>
<dbReference type="AlphaFoldDB" id="A0A9P4GG56"/>
<name>A0A9P4GG56_9PLEO</name>
<dbReference type="Proteomes" id="UP000800039">
    <property type="component" value="Unassembled WGS sequence"/>
</dbReference>
<reference evidence="3" key="1">
    <citation type="submission" date="2020-01" db="EMBL/GenBank/DDBJ databases">
        <authorList>
            <consortium name="DOE Joint Genome Institute"/>
            <person name="Haridas S."/>
            <person name="Albert R."/>
            <person name="Binder M."/>
            <person name="Bloem J."/>
            <person name="Labutti K."/>
            <person name="Salamov A."/>
            <person name="Andreopoulos B."/>
            <person name="Baker S.E."/>
            <person name="Barry K."/>
            <person name="Bills G."/>
            <person name="Bluhm B.H."/>
            <person name="Cannon C."/>
            <person name="Castanera R."/>
            <person name="Culley D.E."/>
            <person name="Daum C."/>
            <person name="Ezra D."/>
            <person name="Gonzalez J.B."/>
            <person name="Henrissat B."/>
            <person name="Kuo A."/>
            <person name="Liang C."/>
            <person name="Lipzen A."/>
            <person name="Lutzoni F."/>
            <person name="Magnuson J."/>
            <person name="Mondo S."/>
            <person name="Nolan M."/>
            <person name="Ohm R."/>
            <person name="Pangilinan J."/>
            <person name="Park H.-J."/>
            <person name="Ramirez L."/>
            <person name="Alfaro M."/>
            <person name="Sun H."/>
            <person name="Tritt A."/>
            <person name="Yoshinaga Y."/>
            <person name="Zwiers L.-H."/>
            <person name="Turgeon B.G."/>
            <person name="Goodwin S.B."/>
            <person name="Spatafora J.W."/>
            <person name="Crous P.W."/>
            <person name="Grigoriev I.V."/>
        </authorList>
    </citation>
    <scope>NUCLEOTIDE SEQUENCE</scope>
    <source>
        <strain evidence="3">CBS 394.84</strain>
    </source>
</reference>
<accession>A0A9P4GG56</accession>
<keyword evidence="2" id="KW-1133">Transmembrane helix</keyword>
<gene>
    <name evidence="3" type="ORF">K460DRAFT_405108</name>
</gene>
<evidence type="ECO:0000256" key="2">
    <source>
        <dbReference type="SAM" id="Phobius"/>
    </source>
</evidence>
<feature type="transmembrane region" description="Helical" evidence="2">
    <location>
        <begin position="86"/>
        <end position="113"/>
    </location>
</feature>
<dbReference type="EMBL" id="ML976616">
    <property type="protein sequence ID" value="KAF1844829.1"/>
    <property type="molecule type" value="Genomic_DNA"/>
</dbReference>
<keyword evidence="2" id="KW-0472">Membrane</keyword>
<organism evidence="3 4">
    <name type="scientific">Cucurbitaria berberidis CBS 394.84</name>
    <dbReference type="NCBI Taxonomy" id="1168544"/>
    <lineage>
        <taxon>Eukaryota</taxon>
        <taxon>Fungi</taxon>
        <taxon>Dikarya</taxon>
        <taxon>Ascomycota</taxon>
        <taxon>Pezizomycotina</taxon>
        <taxon>Dothideomycetes</taxon>
        <taxon>Pleosporomycetidae</taxon>
        <taxon>Pleosporales</taxon>
        <taxon>Pleosporineae</taxon>
        <taxon>Cucurbitariaceae</taxon>
        <taxon>Cucurbitaria</taxon>
    </lineage>
</organism>
<evidence type="ECO:0000256" key="1">
    <source>
        <dbReference type="SAM" id="MobiDB-lite"/>
    </source>
</evidence>
<dbReference type="OrthoDB" id="3798501at2759"/>
<feature type="region of interest" description="Disordered" evidence="1">
    <location>
        <begin position="1"/>
        <end position="81"/>
    </location>
</feature>
<keyword evidence="4" id="KW-1185">Reference proteome</keyword>
<dbReference type="RefSeq" id="XP_040787392.1">
    <property type="nucleotide sequence ID" value="XM_040936803.1"/>
</dbReference>
<comment type="caution">
    <text evidence="3">The sequence shown here is derived from an EMBL/GenBank/DDBJ whole genome shotgun (WGS) entry which is preliminary data.</text>
</comment>
<dbReference type="GeneID" id="63854053"/>
<sequence>MSNLSLHEQSVRNRKRPADVEGPEGPPVPPKPNNTNSSLAPTRRVYPPEIRQRLKPLPPVPSLGRQAALGLGDSGSKPLPETPKGIGYGTIVLGITGFCVWFVLIVVLLPVITEKDAMPGFNRWLRSWRP</sequence>
<protein>
    <submittedName>
        <fullName evidence="3">Uncharacterized protein</fullName>
    </submittedName>
</protein>